<keyword evidence="10 18" id="KW-0418">Kinase</keyword>
<dbReference type="InterPro" id="IPR050980">
    <property type="entry name" value="2C_sensor_his_kinase"/>
</dbReference>
<dbReference type="SMART" id="SM00304">
    <property type="entry name" value="HAMP"/>
    <property type="match status" value="1"/>
</dbReference>
<dbReference type="RefSeq" id="WP_284217818.1">
    <property type="nucleotide sequence ID" value="NZ_BSOT01000006.1"/>
</dbReference>
<reference evidence="18" key="1">
    <citation type="journal article" date="2014" name="Int. J. Syst. Evol. Microbiol.">
        <title>Complete genome sequence of Corynebacterium casei LMG S-19264T (=DSM 44701T), isolated from a smear-ripened cheese.</title>
        <authorList>
            <consortium name="US DOE Joint Genome Institute (JGI-PGF)"/>
            <person name="Walter F."/>
            <person name="Albersmeier A."/>
            <person name="Kalinowski J."/>
            <person name="Ruckert C."/>
        </authorList>
    </citation>
    <scope>NUCLEOTIDE SEQUENCE</scope>
    <source>
        <strain evidence="18">NBRC 110023</strain>
    </source>
</reference>
<keyword evidence="14 15" id="KW-0472">Membrane</keyword>
<evidence type="ECO:0000256" key="10">
    <source>
        <dbReference type="ARBA" id="ARBA00022777"/>
    </source>
</evidence>
<dbReference type="InterPro" id="IPR005467">
    <property type="entry name" value="His_kinase_dom"/>
</dbReference>
<evidence type="ECO:0000256" key="13">
    <source>
        <dbReference type="ARBA" id="ARBA00023012"/>
    </source>
</evidence>
<dbReference type="PRINTS" id="PR00344">
    <property type="entry name" value="BCTRLSENSOR"/>
</dbReference>
<dbReference type="Gene3D" id="1.10.287.130">
    <property type="match status" value="1"/>
</dbReference>
<dbReference type="GO" id="GO:0005524">
    <property type="term" value="F:ATP binding"/>
    <property type="evidence" value="ECO:0007669"/>
    <property type="project" value="UniProtKB-KW"/>
</dbReference>
<evidence type="ECO:0000256" key="4">
    <source>
        <dbReference type="ARBA" id="ARBA00022475"/>
    </source>
</evidence>
<keyword evidence="6" id="KW-0597">Phosphoprotein</keyword>
<dbReference type="SUPFAM" id="SSF55874">
    <property type="entry name" value="ATPase domain of HSP90 chaperone/DNA topoisomerase II/histidine kinase"/>
    <property type="match status" value="1"/>
</dbReference>
<evidence type="ECO:0000256" key="2">
    <source>
        <dbReference type="ARBA" id="ARBA00004429"/>
    </source>
</evidence>
<dbReference type="EMBL" id="BSOT01000006">
    <property type="protein sequence ID" value="GLR71460.1"/>
    <property type="molecule type" value="Genomic_DNA"/>
</dbReference>
<dbReference type="InterPro" id="IPR003594">
    <property type="entry name" value="HATPase_dom"/>
</dbReference>
<organism evidence="18 19">
    <name type="scientific">Agaribacter marinus</name>
    <dbReference type="NCBI Taxonomy" id="1431249"/>
    <lineage>
        <taxon>Bacteria</taxon>
        <taxon>Pseudomonadati</taxon>
        <taxon>Pseudomonadota</taxon>
        <taxon>Gammaproteobacteria</taxon>
        <taxon>Alteromonadales</taxon>
        <taxon>Alteromonadaceae</taxon>
        <taxon>Agaribacter</taxon>
    </lineage>
</organism>
<dbReference type="PANTHER" id="PTHR44936">
    <property type="entry name" value="SENSOR PROTEIN CREC"/>
    <property type="match status" value="1"/>
</dbReference>
<dbReference type="PROSITE" id="PS50109">
    <property type="entry name" value="HIS_KIN"/>
    <property type="match status" value="1"/>
</dbReference>
<keyword evidence="19" id="KW-1185">Reference proteome</keyword>
<evidence type="ECO:0000256" key="3">
    <source>
        <dbReference type="ARBA" id="ARBA00012438"/>
    </source>
</evidence>
<keyword evidence="11" id="KW-0067">ATP-binding</keyword>
<gene>
    <name evidence="18" type="primary">envZ</name>
    <name evidence="18" type="ORF">GCM10007852_23680</name>
</gene>
<evidence type="ECO:0000259" key="16">
    <source>
        <dbReference type="PROSITE" id="PS50109"/>
    </source>
</evidence>
<keyword evidence="5" id="KW-0997">Cell inner membrane</keyword>
<evidence type="ECO:0000256" key="14">
    <source>
        <dbReference type="ARBA" id="ARBA00023136"/>
    </source>
</evidence>
<evidence type="ECO:0000256" key="5">
    <source>
        <dbReference type="ARBA" id="ARBA00022519"/>
    </source>
</evidence>
<dbReference type="CDD" id="cd06225">
    <property type="entry name" value="HAMP"/>
    <property type="match status" value="1"/>
</dbReference>
<comment type="caution">
    <text evidence="18">The sequence shown here is derived from an EMBL/GenBank/DDBJ whole genome shotgun (WGS) entry which is preliminary data.</text>
</comment>
<comment type="subcellular location">
    <subcellularLocation>
        <location evidence="2">Cell inner membrane</location>
        <topology evidence="2">Multi-pass membrane protein</topology>
    </subcellularLocation>
</comment>
<evidence type="ECO:0000256" key="11">
    <source>
        <dbReference type="ARBA" id="ARBA00022840"/>
    </source>
</evidence>
<dbReference type="CDD" id="cd00082">
    <property type="entry name" value="HisKA"/>
    <property type="match status" value="1"/>
</dbReference>
<dbReference type="InterPro" id="IPR036097">
    <property type="entry name" value="HisK_dim/P_sf"/>
</dbReference>
<dbReference type="Pfam" id="PF00512">
    <property type="entry name" value="HisKA"/>
    <property type="match status" value="1"/>
</dbReference>
<dbReference type="FunFam" id="1.10.287.130:FF:000006">
    <property type="entry name" value="Osmolarity two-component histidine kinase EnvZ"/>
    <property type="match status" value="1"/>
</dbReference>
<dbReference type="GO" id="GO:0000155">
    <property type="term" value="F:phosphorelay sensor kinase activity"/>
    <property type="evidence" value="ECO:0007669"/>
    <property type="project" value="InterPro"/>
</dbReference>
<keyword evidence="9" id="KW-0547">Nucleotide-binding</keyword>
<accession>A0AA37T0G0</accession>
<feature type="domain" description="HAMP" evidence="17">
    <location>
        <begin position="169"/>
        <end position="221"/>
    </location>
</feature>
<evidence type="ECO:0000256" key="15">
    <source>
        <dbReference type="SAM" id="Phobius"/>
    </source>
</evidence>
<dbReference type="NCBIfam" id="NF007004">
    <property type="entry name" value="PRK09467.1"/>
    <property type="match status" value="1"/>
</dbReference>
<evidence type="ECO:0000259" key="17">
    <source>
        <dbReference type="PROSITE" id="PS50885"/>
    </source>
</evidence>
<reference evidence="18" key="2">
    <citation type="submission" date="2023-01" db="EMBL/GenBank/DDBJ databases">
        <title>Draft genome sequence of Agaribacter marinus strain NBRC 110023.</title>
        <authorList>
            <person name="Sun Q."/>
            <person name="Mori K."/>
        </authorList>
    </citation>
    <scope>NUCLEOTIDE SEQUENCE</scope>
    <source>
        <strain evidence="18">NBRC 110023</strain>
    </source>
</reference>
<feature type="domain" description="Histidine kinase" evidence="16">
    <location>
        <begin position="229"/>
        <end position="431"/>
    </location>
</feature>
<sequence length="442" mass="49715">MPLIPKSTFAQTALLIGGLLLINQLVSYLSVTYYFINPSYTQINTLVSNQLSTLFISGDNTLSEDEKLRLQLITGVKFHDQISAMHAGLNNATYYEYMSQEVSKRLARDIEVRVKPGENYVVWIKPNTNDDLWISVPLDGISENDISPLSMYFIVIGGLSVLGGWLYVRRLNKPLQALQKAAVNVGHGNFPDPLPAQGSSEMIAVTQAFNKMSASIRQLEADRVLMTAGISHDLRTPLTRIRLSAEMLPEEQNWIKEGVEHDIEDMNAIIDQFIDYARQDQEEKLTPTLINDLIVELADARKIHEDKHITLDLRDIPIIRIRIIGIKRVIDNLIENAFRYGSDNISIKTRYSQRSRTVYIAVRDYGSGIEDAQMQSLFNPFQQGDKARGTQGSGLGLSITKRIVESHGGQMEFSNHVDGGLEAGFTLPVFYSPRKQIDDEEL</sequence>
<feature type="transmembrane region" description="Helical" evidence="15">
    <location>
        <begin position="149"/>
        <end position="168"/>
    </location>
</feature>
<evidence type="ECO:0000256" key="1">
    <source>
        <dbReference type="ARBA" id="ARBA00000085"/>
    </source>
</evidence>
<feature type="transmembrane region" description="Helical" evidence="15">
    <location>
        <begin position="12"/>
        <end position="36"/>
    </location>
</feature>
<dbReference type="InterPro" id="IPR003661">
    <property type="entry name" value="HisK_dim/P_dom"/>
</dbReference>
<dbReference type="SMART" id="SM00387">
    <property type="entry name" value="HATPase_c"/>
    <property type="match status" value="1"/>
</dbReference>
<evidence type="ECO:0000256" key="12">
    <source>
        <dbReference type="ARBA" id="ARBA00022989"/>
    </source>
</evidence>
<protein>
    <recommendedName>
        <fullName evidence="3">histidine kinase</fullName>
        <ecNumber evidence="3">2.7.13.3</ecNumber>
    </recommendedName>
</protein>
<evidence type="ECO:0000313" key="18">
    <source>
        <dbReference type="EMBL" id="GLR71460.1"/>
    </source>
</evidence>
<dbReference type="GO" id="GO:0005886">
    <property type="term" value="C:plasma membrane"/>
    <property type="evidence" value="ECO:0007669"/>
    <property type="project" value="UniProtKB-SubCell"/>
</dbReference>
<dbReference type="EC" id="2.7.13.3" evidence="3"/>
<evidence type="ECO:0000313" key="19">
    <source>
        <dbReference type="Proteomes" id="UP001156601"/>
    </source>
</evidence>
<keyword evidence="13" id="KW-0902">Two-component regulatory system</keyword>
<dbReference type="PROSITE" id="PS50885">
    <property type="entry name" value="HAMP"/>
    <property type="match status" value="1"/>
</dbReference>
<dbReference type="Gene3D" id="3.30.565.10">
    <property type="entry name" value="Histidine kinase-like ATPase, C-terminal domain"/>
    <property type="match status" value="1"/>
</dbReference>
<evidence type="ECO:0000256" key="9">
    <source>
        <dbReference type="ARBA" id="ARBA00022741"/>
    </source>
</evidence>
<evidence type="ECO:0000256" key="8">
    <source>
        <dbReference type="ARBA" id="ARBA00022692"/>
    </source>
</evidence>
<keyword evidence="8 15" id="KW-0812">Transmembrane</keyword>
<dbReference type="Pfam" id="PF02518">
    <property type="entry name" value="HATPase_c"/>
    <property type="match status" value="1"/>
</dbReference>
<dbReference type="Proteomes" id="UP001156601">
    <property type="component" value="Unassembled WGS sequence"/>
</dbReference>
<dbReference type="SUPFAM" id="SSF47384">
    <property type="entry name" value="Homodimeric domain of signal transducing histidine kinase"/>
    <property type="match status" value="1"/>
</dbReference>
<keyword evidence="12 15" id="KW-1133">Transmembrane helix</keyword>
<dbReference type="InterPro" id="IPR003660">
    <property type="entry name" value="HAMP_dom"/>
</dbReference>
<evidence type="ECO:0000256" key="6">
    <source>
        <dbReference type="ARBA" id="ARBA00022553"/>
    </source>
</evidence>
<evidence type="ECO:0000256" key="7">
    <source>
        <dbReference type="ARBA" id="ARBA00022679"/>
    </source>
</evidence>
<keyword evidence="4" id="KW-1003">Cell membrane</keyword>
<dbReference type="InterPro" id="IPR004358">
    <property type="entry name" value="Sig_transdc_His_kin-like_C"/>
</dbReference>
<dbReference type="Pfam" id="PF00672">
    <property type="entry name" value="HAMP"/>
    <property type="match status" value="1"/>
</dbReference>
<proteinExistence type="predicted"/>
<comment type="catalytic activity">
    <reaction evidence="1">
        <text>ATP + protein L-histidine = ADP + protein N-phospho-L-histidine.</text>
        <dbReference type="EC" id="2.7.13.3"/>
    </reaction>
</comment>
<dbReference type="PANTHER" id="PTHR44936:SF5">
    <property type="entry name" value="SENSOR HISTIDINE KINASE ENVZ"/>
    <property type="match status" value="1"/>
</dbReference>
<dbReference type="InterPro" id="IPR036890">
    <property type="entry name" value="HATPase_C_sf"/>
</dbReference>
<dbReference type="SMART" id="SM00388">
    <property type="entry name" value="HisKA"/>
    <property type="match status" value="1"/>
</dbReference>
<keyword evidence="7" id="KW-0808">Transferase</keyword>
<dbReference type="AlphaFoldDB" id="A0AA37T0G0"/>
<name>A0AA37T0G0_9ALTE</name>